<dbReference type="GO" id="GO:0006520">
    <property type="term" value="P:amino acid metabolic process"/>
    <property type="evidence" value="ECO:0007669"/>
    <property type="project" value="InterPro"/>
</dbReference>
<evidence type="ECO:0000256" key="6">
    <source>
        <dbReference type="ARBA" id="ARBA00022898"/>
    </source>
</evidence>
<dbReference type="InterPro" id="IPR015424">
    <property type="entry name" value="PyrdxlP-dep_Trfase"/>
</dbReference>
<keyword evidence="6" id="KW-0663">Pyridoxal phosphate</keyword>
<name>A0A916UQY5_9HYPH</name>
<evidence type="ECO:0000256" key="5">
    <source>
        <dbReference type="ARBA" id="ARBA00022679"/>
    </source>
</evidence>
<dbReference type="Gene3D" id="3.40.640.10">
    <property type="entry name" value="Type I PLP-dependent aspartate aminotransferase-like (Major domain)"/>
    <property type="match status" value="1"/>
</dbReference>
<organism evidence="10 11">
    <name type="scientific">Chelatococcus reniformis</name>
    <dbReference type="NCBI Taxonomy" id="1494448"/>
    <lineage>
        <taxon>Bacteria</taxon>
        <taxon>Pseudomonadati</taxon>
        <taxon>Pseudomonadota</taxon>
        <taxon>Alphaproteobacteria</taxon>
        <taxon>Hyphomicrobiales</taxon>
        <taxon>Chelatococcaceae</taxon>
        <taxon>Chelatococcus</taxon>
    </lineage>
</organism>
<accession>A0A916UQY5</accession>
<reference evidence="10" key="1">
    <citation type="journal article" date="2014" name="Int. J. Syst. Evol. Microbiol.">
        <title>Complete genome sequence of Corynebacterium casei LMG S-19264T (=DSM 44701T), isolated from a smear-ripened cheese.</title>
        <authorList>
            <consortium name="US DOE Joint Genome Institute (JGI-PGF)"/>
            <person name="Walter F."/>
            <person name="Albersmeier A."/>
            <person name="Kalinowski J."/>
            <person name="Ruckert C."/>
        </authorList>
    </citation>
    <scope>NUCLEOTIDE SEQUENCE</scope>
    <source>
        <strain evidence="10">CGMCC 1.12919</strain>
    </source>
</reference>
<reference evidence="10" key="2">
    <citation type="submission" date="2020-09" db="EMBL/GenBank/DDBJ databases">
        <authorList>
            <person name="Sun Q."/>
            <person name="Zhou Y."/>
        </authorList>
    </citation>
    <scope>NUCLEOTIDE SEQUENCE</scope>
    <source>
        <strain evidence="10">CGMCC 1.12919</strain>
    </source>
</reference>
<dbReference type="InterPro" id="IPR050596">
    <property type="entry name" value="AspAT/PAT-like"/>
</dbReference>
<gene>
    <name evidence="10" type="primary">aatA</name>
    <name evidence="10" type="ORF">GCM10010994_45760</name>
</gene>
<dbReference type="EC" id="2.6.1.-" evidence="8"/>
<keyword evidence="5 8" id="KW-0808">Transferase</keyword>
<evidence type="ECO:0000256" key="1">
    <source>
        <dbReference type="ARBA" id="ARBA00001933"/>
    </source>
</evidence>
<dbReference type="PANTHER" id="PTHR46383">
    <property type="entry name" value="ASPARTATE AMINOTRANSFERASE"/>
    <property type="match status" value="1"/>
</dbReference>
<dbReference type="SUPFAM" id="SSF53383">
    <property type="entry name" value="PLP-dependent transferases"/>
    <property type="match status" value="1"/>
</dbReference>
<dbReference type="GO" id="GO:0030170">
    <property type="term" value="F:pyridoxal phosphate binding"/>
    <property type="evidence" value="ECO:0007669"/>
    <property type="project" value="InterPro"/>
</dbReference>
<evidence type="ECO:0000313" key="11">
    <source>
        <dbReference type="Proteomes" id="UP000637002"/>
    </source>
</evidence>
<dbReference type="InterPro" id="IPR015421">
    <property type="entry name" value="PyrdxlP-dep_Trfase_major"/>
</dbReference>
<dbReference type="EMBL" id="BMGG01000008">
    <property type="protein sequence ID" value="GGC82702.1"/>
    <property type="molecule type" value="Genomic_DNA"/>
</dbReference>
<evidence type="ECO:0000256" key="8">
    <source>
        <dbReference type="RuleBase" id="RU000481"/>
    </source>
</evidence>
<keyword evidence="11" id="KW-1185">Reference proteome</keyword>
<evidence type="ECO:0000256" key="2">
    <source>
        <dbReference type="ARBA" id="ARBA00007441"/>
    </source>
</evidence>
<dbReference type="Proteomes" id="UP000637002">
    <property type="component" value="Unassembled WGS sequence"/>
</dbReference>
<dbReference type="PANTHER" id="PTHR46383:SF1">
    <property type="entry name" value="ASPARTATE AMINOTRANSFERASE"/>
    <property type="match status" value="1"/>
</dbReference>
<sequence length="400" mass="44003">MAFLSDALARMKPSATIAVTQKARNLKAKGRDIISLSVGEPDFDTPENIKRAGIAAIERGETKYPPVAGIVPLREAIVRKFKRENHLDYKPSQTIVGTGGKQILFNALMATLNPGDEVVVPTPYWVSYPEMVALCGGTAVFAETRIEHNFKLQAAALERAITPRTKWIILNSPSNPSGAAYSFDEMKQLTDVLVRHPHVWVLTDDMYEHLVYGDFTFVTPAEVEPSLYERTLTMNGVSKAYAMTGWRIGYAAGPEHLIKAMDTLQGQQTSGAATMAQWAAVEALDGPQDHLVTFRKAFEERRDLVVSMLNQASYLRCPMPEGAFYVYPSCAEAVGKRTAGGTEIRSDEDFVSELLEAEGVAVVHGSAFGLGPNFRVSYATSTRQLEDACTRIQRFCASLR</sequence>
<evidence type="ECO:0000256" key="4">
    <source>
        <dbReference type="ARBA" id="ARBA00022576"/>
    </source>
</evidence>
<feature type="domain" description="Aminotransferase class I/classII large" evidence="9">
    <location>
        <begin position="32"/>
        <end position="392"/>
    </location>
</feature>
<dbReference type="PROSITE" id="PS00105">
    <property type="entry name" value="AA_TRANSFER_CLASS_1"/>
    <property type="match status" value="1"/>
</dbReference>
<evidence type="ECO:0000256" key="3">
    <source>
        <dbReference type="ARBA" id="ARBA00011738"/>
    </source>
</evidence>
<comment type="subunit">
    <text evidence="3">Homodimer.</text>
</comment>
<dbReference type="Pfam" id="PF00155">
    <property type="entry name" value="Aminotran_1_2"/>
    <property type="match status" value="1"/>
</dbReference>
<comment type="catalytic activity">
    <reaction evidence="7">
        <text>L-aspartate + 2-oxoglutarate = oxaloacetate + L-glutamate</text>
        <dbReference type="Rhea" id="RHEA:21824"/>
        <dbReference type="ChEBI" id="CHEBI:16452"/>
        <dbReference type="ChEBI" id="CHEBI:16810"/>
        <dbReference type="ChEBI" id="CHEBI:29985"/>
        <dbReference type="ChEBI" id="CHEBI:29991"/>
        <dbReference type="EC" id="2.6.1.1"/>
    </reaction>
</comment>
<dbReference type="CDD" id="cd00609">
    <property type="entry name" value="AAT_like"/>
    <property type="match status" value="1"/>
</dbReference>
<comment type="similarity">
    <text evidence="2 8">Belongs to the class-I pyridoxal-phosphate-dependent aminotransferase family.</text>
</comment>
<dbReference type="InterPro" id="IPR004839">
    <property type="entry name" value="Aminotransferase_I/II_large"/>
</dbReference>
<comment type="cofactor">
    <cofactor evidence="1 8">
        <name>pyridoxal 5'-phosphate</name>
        <dbReference type="ChEBI" id="CHEBI:597326"/>
    </cofactor>
</comment>
<keyword evidence="4 8" id="KW-0032">Aminotransferase</keyword>
<dbReference type="FunFam" id="3.40.640.10:FF:000033">
    <property type="entry name" value="Aspartate aminotransferase"/>
    <property type="match status" value="1"/>
</dbReference>
<evidence type="ECO:0000313" key="10">
    <source>
        <dbReference type="EMBL" id="GGC82702.1"/>
    </source>
</evidence>
<protein>
    <recommendedName>
        <fullName evidence="8">Aminotransferase</fullName>
        <ecNumber evidence="8">2.6.1.-</ecNumber>
    </recommendedName>
</protein>
<evidence type="ECO:0000256" key="7">
    <source>
        <dbReference type="ARBA" id="ARBA00049185"/>
    </source>
</evidence>
<proteinExistence type="inferred from homology"/>
<comment type="caution">
    <text evidence="10">The sequence shown here is derived from an EMBL/GenBank/DDBJ whole genome shotgun (WGS) entry which is preliminary data.</text>
</comment>
<dbReference type="GO" id="GO:0004069">
    <property type="term" value="F:L-aspartate:2-oxoglutarate aminotransferase activity"/>
    <property type="evidence" value="ECO:0007669"/>
    <property type="project" value="UniProtKB-EC"/>
</dbReference>
<dbReference type="AlphaFoldDB" id="A0A916UQY5"/>
<dbReference type="RefSeq" id="WP_188611473.1">
    <property type="nucleotide sequence ID" value="NZ_BMGG01000008.1"/>
</dbReference>
<dbReference type="Gene3D" id="3.90.1150.10">
    <property type="entry name" value="Aspartate Aminotransferase, domain 1"/>
    <property type="match status" value="1"/>
</dbReference>
<evidence type="ECO:0000259" key="9">
    <source>
        <dbReference type="Pfam" id="PF00155"/>
    </source>
</evidence>
<dbReference type="InterPro" id="IPR004838">
    <property type="entry name" value="NHTrfase_class1_PyrdxlP-BS"/>
</dbReference>
<dbReference type="InterPro" id="IPR015422">
    <property type="entry name" value="PyrdxlP-dep_Trfase_small"/>
</dbReference>